<name>A0A9J6B3C8_SOLCO</name>
<evidence type="ECO:0000313" key="1">
    <source>
        <dbReference type="EMBL" id="KAG5631209.1"/>
    </source>
</evidence>
<dbReference type="EMBL" id="JACXVP010000001">
    <property type="protein sequence ID" value="KAG5631209.1"/>
    <property type="molecule type" value="Genomic_DNA"/>
</dbReference>
<proteinExistence type="predicted"/>
<organism evidence="1 2">
    <name type="scientific">Solanum commersonii</name>
    <name type="common">Commerson's wild potato</name>
    <name type="synonym">Commerson's nightshade</name>
    <dbReference type="NCBI Taxonomy" id="4109"/>
    <lineage>
        <taxon>Eukaryota</taxon>
        <taxon>Viridiplantae</taxon>
        <taxon>Streptophyta</taxon>
        <taxon>Embryophyta</taxon>
        <taxon>Tracheophyta</taxon>
        <taxon>Spermatophyta</taxon>
        <taxon>Magnoliopsida</taxon>
        <taxon>eudicotyledons</taxon>
        <taxon>Gunneridae</taxon>
        <taxon>Pentapetalae</taxon>
        <taxon>asterids</taxon>
        <taxon>lamiids</taxon>
        <taxon>Solanales</taxon>
        <taxon>Solanaceae</taxon>
        <taxon>Solanoideae</taxon>
        <taxon>Solaneae</taxon>
        <taxon>Solanum</taxon>
    </lineage>
</organism>
<dbReference type="AlphaFoldDB" id="A0A9J6B3C8"/>
<accession>A0A9J6B3C8</accession>
<gene>
    <name evidence="1" type="ORF">H5410_002926</name>
</gene>
<evidence type="ECO:0000313" key="2">
    <source>
        <dbReference type="Proteomes" id="UP000824120"/>
    </source>
</evidence>
<comment type="caution">
    <text evidence="1">The sequence shown here is derived from an EMBL/GenBank/DDBJ whole genome shotgun (WGS) entry which is preliminary data.</text>
</comment>
<protein>
    <submittedName>
        <fullName evidence="1">Uncharacterized protein</fullName>
    </submittedName>
</protein>
<reference evidence="1 2" key="1">
    <citation type="submission" date="2020-09" db="EMBL/GenBank/DDBJ databases">
        <title>De no assembly of potato wild relative species, Solanum commersonii.</title>
        <authorList>
            <person name="Cho K."/>
        </authorList>
    </citation>
    <scope>NUCLEOTIDE SEQUENCE [LARGE SCALE GENOMIC DNA]</scope>
    <source>
        <strain evidence="1">LZ3.2</strain>
        <tissue evidence="1">Leaf</tissue>
    </source>
</reference>
<sequence>MTSPIGLPVFSNRHLLQLTQDRKGLFKACNGIECKCGGHVFIKFLPQKGKTEGVFKRGLHTHKVGHKKPYLVDRTNRESSRCYHAWFTVSASHKALTSKSNKTPHFR</sequence>
<keyword evidence="2" id="KW-1185">Reference proteome</keyword>
<dbReference type="Proteomes" id="UP000824120">
    <property type="component" value="Chromosome 1"/>
</dbReference>